<dbReference type="EMBL" id="CP023690">
    <property type="protein sequence ID" value="QEV57881.1"/>
    <property type="molecule type" value="Genomic_DNA"/>
</dbReference>
<keyword evidence="4 7" id="KW-0547">Nucleotide-binding</keyword>
<feature type="compositionally biased region" description="Pro residues" evidence="8">
    <location>
        <begin position="287"/>
        <end position="297"/>
    </location>
</feature>
<dbReference type="PROSITE" id="PS00107">
    <property type="entry name" value="PROTEIN_KINASE_ATP"/>
    <property type="match status" value="1"/>
</dbReference>
<name>A0A5P2X0C0_STRST</name>
<evidence type="ECO:0000313" key="12">
    <source>
        <dbReference type="Proteomes" id="UP000326505"/>
    </source>
</evidence>
<gene>
    <name evidence="11" type="ORF">CP982_03435</name>
    <name evidence="10" type="ORF">FHS40_000128</name>
</gene>
<evidence type="ECO:0000313" key="10">
    <source>
        <dbReference type="EMBL" id="MBB5101075.1"/>
    </source>
</evidence>
<keyword evidence="5" id="KW-0418">Kinase</keyword>
<keyword evidence="2" id="KW-0723">Serine/threonine-protein kinase</keyword>
<dbReference type="InterPro" id="IPR008271">
    <property type="entry name" value="Ser/Thr_kinase_AS"/>
</dbReference>
<dbReference type="Gene3D" id="3.10.105.10">
    <property type="entry name" value="Dipeptide-binding Protein, Domain 3"/>
    <property type="match status" value="1"/>
</dbReference>
<dbReference type="Proteomes" id="UP000326505">
    <property type="component" value="Chromosome"/>
</dbReference>
<evidence type="ECO:0000313" key="13">
    <source>
        <dbReference type="Proteomes" id="UP000549009"/>
    </source>
</evidence>
<feature type="compositionally biased region" description="Pro residues" evidence="8">
    <location>
        <begin position="305"/>
        <end position="321"/>
    </location>
</feature>
<dbReference type="EMBL" id="JACHJD010000001">
    <property type="protein sequence ID" value="MBB5101075.1"/>
    <property type="molecule type" value="Genomic_DNA"/>
</dbReference>
<dbReference type="Proteomes" id="UP000549009">
    <property type="component" value="Unassembled WGS sequence"/>
</dbReference>
<dbReference type="SMART" id="SM00220">
    <property type="entry name" value="S_TKc"/>
    <property type="match status" value="1"/>
</dbReference>
<dbReference type="KEGG" id="sspb:CP982_03435"/>
<proteinExistence type="predicted"/>
<dbReference type="SUPFAM" id="SSF53850">
    <property type="entry name" value="Periplasmic binding protein-like II"/>
    <property type="match status" value="1"/>
</dbReference>
<evidence type="ECO:0000256" key="7">
    <source>
        <dbReference type="PROSITE-ProRule" id="PRU10141"/>
    </source>
</evidence>
<dbReference type="InterPro" id="IPR011009">
    <property type="entry name" value="Kinase-like_dom_sf"/>
</dbReference>
<reference evidence="11 12" key="1">
    <citation type="submission" date="2017-09" db="EMBL/GenBank/DDBJ databases">
        <authorList>
            <person name="Lee N."/>
            <person name="Cho B.-K."/>
        </authorList>
    </citation>
    <scope>NUCLEOTIDE SEQUENCE [LARGE SCALE GENOMIC DNA]</scope>
    <source>
        <strain evidence="11 12">ATCC 27465</strain>
    </source>
</reference>
<dbReference type="InterPro" id="IPR000914">
    <property type="entry name" value="SBP_5_dom"/>
</dbReference>
<dbReference type="PANTHER" id="PTHR43289">
    <property type="entry name" value="MITOGEN-ACTIVATED PROTEIN KINASE KINASE KINASE 20-RELATED"/>
    <property type="match status" value="1"/>
</dbReference>
<dbReference type="InterPro" id="IPR017441">
    <property type="entry name" value="Protein_kinase_ATP_BS"/>
</dbReference>
<keyword evidence="13" id="KW-1185">Reference proteome</keyword>
<evidence type="ECO:0000256" key="6">
    <source>
        <dbReference type="ARBA" id="ARBA00022840"/>
    </source>
</evidence>
<feature type="region of interest" description="Disordered" evidence="8">
    <location>
        <begin position="358"/>
        <end position="420"/>
    </location>
</feature>
<dbReference type="Gene3D" id="3.40.190.10">
    <property type="entry name" value="Periplasmic binding protein-like II"/>
    <property type="match status" value="1"/>
</dbReference>
<dbReference type="OrthoDB" id="3913057at2"/>
<dbReference type="PROSITE" id="PS50011">
    <property type="entry name" value="PROTEIN_KINASE_DOM"/>
    <property type="match status" value="1"/>
</dbReference>
<dbReference type="AlphaFoldDB" id="A0A5P2X0C0"/>
<feature type="domain" description="Protein kinase" evidence="9">
    <location>
        <begin position="10"/>
        <end position="278"/>
    </location>
</feature>
<evidence type="ECO:0000256" key="2">
    <source>
        <dbReference type="ARBA" id="ARBA00022527"/>
    </source>
</evidence>
<evidence type="ECO:0000256" key="5">
    <source>
        <dbReference type="ARBA" id="ARBA00022777"/>
    </source>
</evidence>
<keyword evidence="3" id="KW-0808">Transferase</keyword>
<evidence type="ECO:0000313" key="11">
    <source>
        <dbReference type="EMBL" id="QEV57881.1"/>
    </source>
</evidence>
<evidence type="ECO:0000256" key="3">
    <source>
        <dbReference type="ARBA" id="ARBA00022679"/>
    </source>
</evidence>
<dbReference type="PROSITE" id="PS00108">
    <property type="entry name" value="PROTEIN_KINASE_ST"/>
    <property type="match status" value="1"/>
</dbReference>
<dbReference type="Pfam" id="PF00496">
    <property type="entry name" value="SBP_bac_5"/>
    <property type="match status" value="1"/>
</dbReference>
<feature type="region of interest" description="Disordered" evidence="8">
    <location>
        <begin position="572"/>
        <end position="591"/>
    </location>
</feature>
<dbReference type="RefSeq" id="WP_150509088.1">
    <property type="nucleotide sequence ID" value="NZ_BMSQ01000003.1"/>
</dbReference>
<dbReference type="Gene3D" id="1.10.510.10">
    <property type="entry name" value="Transferase(Phosphotransferase) domain 1"/>
    <property type="match status" value="1"/>
</dbReference>
<dbReference type="GO" id="GO:0004674">
    <property type="term" value="F:protein serine/threonine kinase activity"/>
    <property type="evidence" value="ECO:0007669"/>
    <property type="project" value="UniProtKB-KW"/>
</dbReference>
<evidence type="ECO:0000256" key="4">
    <source>
        <dbReference type="ARBA" id="ARBA00022741"/>
    </source>
</evidence>
<reference evidence="10 13" key="2">
    <citation type="submission" date="2020-08" db="EMBL/GenBank/DDBJ databases">
        <title>Genomic Encyclopedia of Type Strains, Phase III (KMG-III): the genomes of soil and plant-associated and newly described type strains.</title>
        <authorList>
            <person name="Whitman W."/>
        </authorList>
    </citation>
    <scope>NUCLEOTIDE SEQUENCE [LARGE SCALE GENOMIC DNA]</scope>
    <source>
        <strain evidence="10 13">CECT 3146</strain>
    </source>
</reference>
<dbReference type="Pfam" id="PF00069">
    <property type="entry name" value="Pkinase"/>
    <property type="match status" value="1"/>
</dbReference>
<accession>A0A5P2X0C0</accession>
<feature type="region of interest" description="Disordered" evidence="8">
    <location>
        <begin position="285"/>
        <end position="323"/>
    </location>
</feature>
<evidence type="ECO:0000259" key="9">
    <source>
        <dbReference type="PROSITE" id="PS50011"/>
    </source>
</evidence>
<evidence type="ECO:0000256" key="8">
    <source>
        <dbReference type="SAM" id="MobiDB-lite"/>
    </source>
</evidence>
<evidence type="ECO:0000256" key="1">
    <source>
        <dbReference type="ARBA" id="ARBA00012513"/>
    </source>
</evidence>
<dbReference type="EC" id="2.7.11.1" evidence="1"/>
<keyword evidence="6 7" id="KW-0067">ATP-binding</keyword>
<dbReference type="SUPFAM" id="SSF56112">
    <property type="entry name" value="Protein kinase-like (PK-like)"/>
    <property type="match status" value="1"/>
</dbReference>
<dbReference type="CDD" id="cd14014">
    <property type="entry name" value="STKc_PknB_like"/>
    <property type="match status" value="1"/>
</dbReference>
<dbReference type="GO" id="GO:0005524">
    <property type="term" value="F:ATP binding"/>
    <property type="evidence" value="ECO:0007669"/>
    <property type="project" value="UniProtKB-UniRule"/>
</dbReference>
<dbReference type="Gene3D" id="3.30.200.20">
    <property type="entry name" value="Phosphorylase Kinase, domain 1"/>
    <property type="match status" value="1"/>
</dbReference>
<dbReference type="PANTHER" id="PTHR43289:SF6">
    <property type="entry name" value="SERINE_THREONINE-PROTEIN KINASE NEKL-3"/>
    <property type="match status" value="1"/>
</dbReference>
<feature type="binding site" evidence="7">
    <location>
        <position position="39"/>
    </location>
    <ligand>
        <name>ATP</name>
        <dbReference type="ChEBI" id="CHEBI:30616"/>
    </ligand>
</feature>
<organism evidence="11 12">
    <name type="scientific">Streptomyces spectabilis</name>
    <dbReference type="NCBI Taxonomy" id="68270"/>
    <lineage>
        <taxon>Bacteria</taxon>
        <taxon>Bacillati</taxon>
        <taxon>Actinomycetota</taxon>
        <taxon>Actinomycetes</taxon>
        <taxon>Kitasatosporales</taxon>
        <taxon>Streptomycetaceae</taxon>
        <taxon>Streptomyces</taxon>
    </lineage>
</organism>
<sequence length="916" mass="97072">MRGTVLDGRYTLTERIGAGGMGAVWRARDARLDRDVAVKLLGLPRHTSGPERERMLALFVREARAAAALDSSYIVPVFDHGADGDVPYLVMPLLTGRTVNALLTDGDGLDPERVVDIAGQVCRALAVAHRAGIVHRDIKPANVIVTDEGTVKVLDFGIAKFLDATGATGAYLTRTSDSPIGTLHYMAPERFTRGPADGRTDVYSLGCMVHEMLTGSPPFDAPSEAALMHCHVYETPAAPSVRRPDLARGWDELVGRLLAKDPAGRPDADGARVALEALARTSAALPAPVPPAAPPEPRGATSYPLAPPRPQGPPTPWPVPQPLLTVGNGPRPWWRRWWLPAGAAVAVAAIVATFTIVQPFGKGDGGDDSGKKTTDTSERRVPDGKTGVAEVARTETLTTGTAADSRGPAPTVTGANKGGTVTVVEPGDITTVDPGKMWSGTDRLVSRLVYRSLTGLKTQPDGTVKLVGDLATDTGRLSSGGRTWTFTLKEGLTYNDGSRVRAQDFAYAVERTLDPAFASGDRTVRNWIMGPGNADDRTLAPGAIETPDDRTVVFHLDRAHPDFNVALAGPSAAPVPRGAKEASSGAMPSTGPYQITTYTGAKNITLARNPEWKADTDPLRTAYPDTYRVEGGLTVDQIKSRTLAAGPGDAVMSFTGSLRQASLGKATGTGRLSAPASYVHAYVVNTARVKDRKVRRAIATALPAGDVLAASGEDGTVQHSLLPPGIRGADTFDLYGAGERGDPAKARALLKDADESGYRITLGYGSDTDAKRADVIEAALERAGFRVKVERADISAYYKNAGEGKYDLFRFPVGGGLPVASTFMPDYFDGEFTYPASSNYSRLKSAGVDAAIEAADSANSLSAAGELWSKVDRRVMEEAAVVPVYVPVRTFLYSKALRGLQVDLDGVSPLNAYVRR</sequence>
<feature type="compositionally biased region" description="Basic and acidic residues" evidence="8">
    <location>
        <begin position="364"/>
        <end position="383"/>
    </location>
</feature>
<dbReference type="InterPro" id="IPR000719">
    <property type="entry name" value="Prot_kinase_dom"/>
</dbReference>
<protein>
    <recommendedName>
        <fullName evidence="1">non-specific serine/threonine protein kinase</fullName>
        <ecNumber evidence="1">2.7.11.1</ecNumber>
    </recommendedName>
</protein>